<comment type="caution">
    <text evidence="1">The sequence shown here is derived from an EMBL/GenBank/DDBJ whole genome shotgun (WGS) entry which is preliminary data.</text>
</comment>
<dbReference type="Proteomes" id="UP000237000">
    <property type="component" value="Unassembled WGS sequence"/>
</dbReference>
<dbReference type="Gene3D" id="1.10.472.10">
    <property type="entry name" value="Cyclin-like"/>
    <property type="match status" value="1"/>
</dbReference>
<keyword evidence="2" id="KW-1185">Reference proteome</keyword>
<protein>
    <submittedName>
        <fullName evidence="1">TFIIB transcription factor</fullName>
    </submittedName>
</protein>
<dbReference type="AlphaFoldDB" id="A0A2P5E6E6"/>
<dbReference type="OrthoDB" id="25790at2759"/>
<gene>
    <name evidence="1" type="ORF">TorRG33x02_231780</name>
</gene>
<evidence type="ECO:0000313" key="2">
    <source>
        <dbReference type="Proteomes" id="UP000237000"/>
    </source>
</evidence>
<accession>A0A2P5E6E6</accession>
<proteinExistence type="predicted"/>
<name>A0A2P5E6E6_TREOI</name>
<reference evidence="2" key="1">
    <citation type="submission" date="2016-06" db="EMBL/GenBank/DDBJ databases">
        <title>Parallel loss of symbiosis genes in relatives of nitrogen-fixing non-legume Parasponia.</title>
        <authorList>
            <person name="Van Velzen R."/>
            <person name="Holmer R."/>
            <person name="Bu F."/>
            <person name="Rutten L."/>
            <person name="Van Zeijl A."/>
            <person name="Liu W."/>
            <person name="Santuari L."/>
            <person name="Cao Q."/>
            <person name="Sharma T."/>
            <person name="Shen D."/>
            <person name="Roswanjaya Y."/>
            <person name="Wardhani T."/>
            <person name="Kalhor M.S."/>
            <person name="Jansen J."/>
            <person name="Van den Hoogen J."/>
            <person name="Gungor B."/>
            <person name="Hartog M."/>
            <person name="Hontelez J."/>
            <person name="Verver J."/>
            <person name="Yang W.-C."/>
            <person name="Schijlen E."/>
            <person name="Repin R."/>
            <person name="Schilthuizen M."/>
            <person name="Schranz E."/>
            <person name="Heidstra R."/>
            <person name="Miyata K."/>
            <person name="Fedorova E."/>
            <person name="Kohlen W."/>
            <person name="Bisseling T."/>
            <person name="Smit S."/>
            <person name="Geurts R."/>
        </authorList>
    </citation>
    <scope>NUCLEOTIDE SEQUENCE [LARGE SCALE GENOMIC DNA]</scope>
    <source>
        <strain evidence="2">cv. RG33-2</strain>
    </source>
</reference>
<organism evidence="1 2">
    <name type="scientific">Trema orientale</name>
    <name type="common">Charcoal tree</name>
    <name type="synonym">Celtis orientalis</name>
    <dbReference type="NCBI Taxonomy" id="63057"/>
    <lineage>
        <taxon>Eukaryota</taxon>
        <taxon>Viridiplantae</taxon>
        <taxon>Streptophyta</taxon>
        <taxon>Embryophyta</taxon>
        <taxon>Tracheophyta</taxon>
        <taxon>Spermatophyta</taxon>
        <taxon>Magnoliopsida</taxon>
        <taxon>eudicotyledons</taxon>
        <taxon>Gunneridae</taxon>
        <taxon>Pentapetalae</taxon>
        <taxon>rosids</taxon>
        <taxon>fabids</taxon>
        <taxon>Rosales</taxon>
        <taxon>Cannabaceae</taxon>
        <taxon>Trema</taxon>
    </lineage>
</organism>
<dbReference type="InParanoid" id="A0A2P5E6E6"/>
<dbReference type="SUPFAM" id="SSF47954">
    <property type="entry name" value="Cyclin-like"/>
    <property type="match status" value="1"/>
</dbReference>
<dbReference type="STRING" id="63057.A0A2P5E6E6"/>
<dbReference type="InterPro" id="IPR036915">
    <property type="entry name" value="Cyclin-like_sf"/>
</dbReference>
<evidence type="ECO:0000313" key="1">
    <source>
        <dbReference type="EMBL" id="PON81060.1"/>
    </source>
</evidence>
<dbReference type="EMBL" id="JXTC01000226">
    <property type="protein sequence ID" value="PON81060.1"/>
    <property type="molecule type" value="Genomic_DNA"/>
</dbReference>
<sequence>MNNRAVKAAQEAFWNAKMLHIGTESYMAAIIYIITQLSDDKKPLKDISVATGVAEETIIDSYRRLYPFVSRIIPKWYSKEEDLKNLRCPRSRAKTEAGIYRSF</sequence>